<dbReference type="InterPro" id="IPR008965">
    <property type="entry name" value="CBM2/CBM3_carb-bd_dom_sf"/>
</dbReference>
<dbReference type="EMBL" id="CP124685">
    <property type="protein sequence ID" value="WGX76526.1"/>
    <property type="molecule type" value="Genomic_DNA"/>
</dbReference>
<dbReference type="Gene3D" id="2.60.40.680">
    <property type="match status" value="1"/>
</dbReference>
<feature type="chain" id="PRO_5045623244" evidence="1">
    <location>
        <begin position="27"/>
        <end position="376"/>
    </location>
</feature>
<evidence type="ECO:0000259" key="2">
    <source>
        <dbReference type="Pfam" id="PF00963"/>
    </source>
</evidence>
<dbReference type="Pfam" id="PF00963">
    <property type="entry name" value="Cohesin"/>
    <property type="match status" value="1"/>
</dbReference>
<dbReference type="SUPFAM" id="SSF49384">
    <property type="entry name" value="Carbohydrate-binding domain"/>
    <property type="match status" value="1"/>
</dbReference>
<feature type="signal peptide" evidence="1">
    <location>
        <begin position="1"/>
        <end position="26"/>
    </location>
</feature>
<feature type="domain" description="Cohesin" evidence="2">
    <location>
        <begin position="185"/>
        <end position="274"/>
    </location>
</feature>
<dbReference type="InterPro" id="IPR002102">
    <property type="entry name" value="Cohesin_dom"/>
</dbReference>
<dbReference type="Proteomes" id="UP001239169">
    <property type="component" value="Chromosome"/>
</dbReference>
<evidence type="ECO:0000256" key="1">
    <source>
        <dbReference type="SAM" id="SignalP"/>
    </source>
</evidence>
<evidence type="ECO:0000313" key="4">
    <source>
        <dbReference type="Proteomes" id="UP001239169"/>
    </source>
</evidence>
<keyword evidence="4" id="KW-1185">Reference proteome</keyword>
<proteinExistence type="predicted"/>
<organism evidence="3 4">
    <name type="scientific">Paraclostridium bifermentans</name>
    <name type="common">Clostridium bifermentans</name>
    <dbReference type="NCBI Taxonomy" id="1490"/>
    <lineage>
        <taxon>Bacteria</taxon>
        <taxon>Bacillati</taxon>
        <taxon>Bacillota</taxon>
        <taxon>Clostridia</taxon>
        <taxon>Peptostreptococcales</taxon>
        <taxon>Peptostreptococcaceae</taxon>
        <taxon>Paraclostridium</taxon>
    </lineage>
</organism>
<protein>
    <submittedName>
        <fullName evidence="3">Cohesin domain-containing protein</fullName>
    </submittedName>
</protein>
<evidence type="ECO:0000313" key="3">
    <source>
        <dbReference type="EMBL" id="WGX76526.1"/>
    </source>
</evidence>
<accession>A0ABY8R4Q1</accession>
<sequence>MNKKLFFSVIAVALAFAVIFSKSSFAIEENNTVIDFRGGLLDGKTLRLGAFPGYLISDAKKVTDNDLSTYDNLPKYDPVGSDIDHLVYFFNEPVQIKAFRLKTENPESTLDLYLHKTLDKDYKKITISAKDGSLQKLGEEFKDYDVKCIALRNSGKVDDKIYEFNVYTDDQETRKSVLDIEPVKEKVKLNEEVAADLTINNITEIAAEDIRIKYDNEKLKFIGFEEVEGIKLVKDIQDDKNGELRVILSSKGEANIVNAKKALLKLKFKGIKPGEALVDVTKGRVSDGIEMEKDLTDEQCDEGKIIIEEVKDVNKSGEFTLLDLAIDARHLNKDPKAQELAKYNTDIVINDAIDEGDLLEIGKLMIDNSNYEPNKN</sequence>
<reference evidence="3 4" key="1">
    <citation type="submission" date="2023-04" db="EMBL/GenBank/DDBJ databases">
        <title>Bacteria Genome Submission.</title>
        <authorList>
            <person name="Isaac P."/>
        </authorList>
    </citation>
    <scope>NUCLEOTIDE SEQUENCE [LARGE SCALE GENOMIC DNA]</scope>
    <source>
        <strain evidence="3 4">SampleS7P1</strain>
    </source>
</reference>
<gene>
    <name evidence="3" type="ORF">QJS64_05055</name>
</gene>
<name>A0ABY8R4Q1_PARBF</name>
<dbReference type="CDD" id="cd08547">
    <property type="entry name" value="Type_II_cohesin"/>
    <property type="match status" value="1"/>
</dbReference>
<keyword evidence="1" id="KW-0732">Signal</keyword>